<evidence type="ECO:0000313" key="4">
    <source>
        <dbReference type="Proteomes" id="UP000054544"/>
    </source>
</evidence>
<dbReference type="EMBL" id="KE384742">
    <property type="protein sequence ID" value="KJK76934.1"/>
    <property type="molecule type" value="Genomic_DNA"/>
</dbReference>
<sequence length="312" mass="33684">MAARLSQHEDLTMGSLLRLDPRATSSLHHHILDDITMHTSTIASIASKATCIALASLASAATNTTNTTRIDLNPNAEGACQPPRSGPHACGPNGSQDWLNSGVRGSGWNPPSLDVRNITHIPLKAFYKGVGSPCEKYDRFFKISGMKYDVDPAILAFIAFHESSCNADAPGPAPGLFQCDPSNCQNGMKQCQRPIMENSDCGAHVLRVALNRAGGNIVYALGLYNGWFTAGDRTGLNGGRGLTEEYPCSGEGRAFRVPPDLNYLHDMLNGWFQGYDMRSEDASTGGTYYCQYKVGCNLVNHINLDVSLFHGV</sequence>
<feature type="region of interest" description="Disordered" evidence="1">
    <location>
        <begin position="67"/>
        <end position="96"/>
    </location>
</feature>
<dbReference type="OrthoDB" id="2537480at2759"/>
<dbReference type="InterPro" id="IPR023346">
    <property type="entry name" value="Lysozyme-like_dom_sf"/>
</dbReference>
<dbReference type="InterPro" id="IPR008258">
    <property type="entry name" value="Transglycosylase_SLT_dom_1"/>
</dbReference>
<organism evidence="3 4">
    <name type="scientific">Metarhizium anisopliae BRIP 53293</name>
    <dbReference type="NCBI Taxonomy" id="1291518"/>
    <lineage>
        <taxon>Eukaryota</taxon>
        <taxon>Fungi</taxon>
        <taxon>Dikarya</taxon>
        <taxon>Ascomycota</taxon>
        <taxon>Pezizomycotina</taxon>
        <taxon>Sordariomycetes</taxon>
        <taxon>Hypocreomycetidae</taxon>
        <taxon>Hypocreales</taxon>
        <taxon>Clavicipitaceae</taxon>
        <taxon>Metarhizium</taxon>
    </lineage>
</organism>
<proteinExistence type="predicted"/>
<dbReference type="SUPFAM" id="SSF53955">
    <property type="entry name" value="Lysozyme-like"/>
    <property type="match status" value="1"/>
</dbReference>
<gene>
    <name evidence="3" type="ORF">H634G_07976</name>
</gene>
<dbReference type="Gene3D" id="1.10.530.10">
    <property type="match status" value="1"/>
</dbReference>
<protein>
    <recommendedName>
        <fullName evidence="2">Transglycosylase SLT domain-containing protein</fullName>
    </recommendedName>
</protein>
<evidence type="ECO:0000313" key="3">
    <source>
        <dbReference type="EMBL" id="KJK76934.1"/>
    </source>
</evidence>
<name>A0A0D9NSE2_METAN</name>
<accession>A0A0D9NSE2</accession>
<evidence type="ECO:0000259" key="2">
    <source>
        <dbReference type="Pfam" id="PF01464"/>
    </source>
</evidence>
<dbReference type="AlphaFoldDB" id="A0A0D9NSE2"/>
<dbReference type="Proteomes" id="UP000054544">
    <property type="component" value="Unassembled WGS sequence"/>
</dbReference>
<dbReference type="Pfam" id="PF01464">
    <property type="entry name" value="SLT"/>
    <property type="match status" value="1"/>
</dbReference>
<keyword evidence="4" id="KW-1185">Reference proteome</keyword>
<evidence type="ECO:0000256" key="1">
    <source>
        <dbReference type="SAM" id="MobiDB-lite"/>
    </source>
</evidence>
<feature type="domain" description="Transglycosylase SLT" evidence="2">
    <location>
        <begin position="144"/>
        <end position="226"/>
    </location>
</feature>
<reference evidence="4" key="1">
    <citation type="journal article" date="2014" name="BMC Genomics">
        <title>The genome sequence of the biocontrol fungus Metarhizium anisopliae and comparative genomics of Metarhizium species.</title>
        <authorList>
            <person name="Pattemore J.A."/>
            <person name="Hane J.K."/>
            <person name="Williams A.H."/>
            <person name="Wilson B.A."/>
            <person name="Stodart B.J."/>
            <person name="Ash G.J."/>
        </authorList>
    </citation>
    <scope>NUCLEOTIDE SEQUENCE [LARGE SCALE GENOMIC DNA]</scope>
    <source>
        <strain evidence="4">BRIP 53293</strain>
    </source>
</reference>